<dbReference type="NCBIfam" id="NF038083">
    <property type="entry name" value="CU044_5270_fam"/>
    <property type="match status" value="1"/>
</dbReference>
<keyword evidence="1" id="KW-0472">Membrane</keyword>
<evidence type="ECO:0000256" key="1">
    <source>
        <dbReference type="SAM" id="Phobius"/>
    </source>
</evidence>
<evidence type="ECO:0000313" key="3">
    <source>
        <dbReference type="Proteomes" id="UP001523216"/>
    </source>
</evidence>
<keyword evidence="1" id="KW-0812">Transmembrane</keyword>
<name>A0ABT0YCJ9_9ACTN</name>
<dbReference type="RefSeq" id="WP_251802937.1">
    <property type="nucleotide sequence ID" value="NZ_JAMQOL010000056.1"/>
</dbReference>
<keyword evidence="3" id="KW-1185">Reference proteome</keyword>
<proteinExistence type="predicted"/>
<organism evidence="2 3">
    <name type="scientific">Paractinoplanes hotanensis</name>
    <dbReference type="NCBI Taxonomy" id="2906497"/>
    <lineage>
        <taxon>Bacteria</taxon>
        <taxon>Bacillati</taxon>
        <taxon>Actinomycetota</taxon>
        <taxon>Actinomycetes</taxon>
        <taxon>Micromonosporales</taxon>
        <taxon>Micromonosporaceae</taxon>
        <taxon>Paractinoplanes</taxon>
    </lineage>
</organism>
<gene>
    <name evidence="2" type="ORF">LXN57_37310</name>
</gene>
<comment type="caution">
    <text evidence="2">The sequence shown here is derived from an EMBL/GenBank/DDBJ whole genome shotgun (WGS) entry which is preliminary data.</text>
</comment>
<evidence type="ECO:0000313" key="2">
    <source>
        <dbReference type="EMBL" id="MCM4083223.1"/>
    </source>
</evidence>
<dbReference type="InterPro" id="IPR047789">
    <property type="entry name" value="CU044_5270-like"/>
</dbReference>
<dbReference type="Proteomes" id="UP001523216">
    <property type="component" value="Unassembled WGS sequence"/>
</dbReference>
<keyword evidence="1" id="KW-1133">Transmembrane helix</keyword>
<reference evidence="2 3" key="1">
    <citation type="submission" date="2022-06" db="EMBL/GenBank/DDBJ databases">
        <title>Actinoplanes abujensis sp. nov., isolated from Nigerian arid soil.</title>
        <authorList>
            <person name="Ding P."/>
        </authorList>
    </citation>
    <scope>NUCLEOTIDE SEQUENCE [LARGE SCALE GENOMIC DNA]</scope>
    <source>
        <strain evidence="3">TRM88002</strain>
    </source>
</reference>
<dbReference type="EMBL" id="JAMQOL010000056">
    <property type="protein sequence ID" value="MCM4083223.1"/>
    <property type="molecule type" value="Genomic_DNA"/>
</dbReference>
<protein>
    <submittedName>
        <fullName evidence="2">CU044_5270 family protein</fullName>
    </submittedName>
</protein>
<sequence length="323" mass="34933">MNDLDLMEKFRTDVPPPTAAVLADARARMFRAEPRKARKRWVWSLIPATAVGVVTAAVAFTVVGVNPEQPEQREQQPSTEAAQVLRLAAAEARREPVQPARPDQFVYVESLVAWGGAEASANGDLKDGKYIPPVEKNRRIWLSADGTRDGLLRERATDPEDAADPTSLIHENVPLPVQGTPIPAYLRDLPTEAKGMREWLYAGAESGKEGGNPPDVTAFIKVGDTLREQYVPPASVAAMFEAAATIPGTTVVKQVDLAGRRGVAVSKVHHATRHDLIFDAASYRFLGEREVAQKDAAPFPAGAVIGWTAQLKVAVVDRAGQLP</sequence>
<accession>A0ABT0YCJ9</accession>
<feature type="transmembrane region" description="Helical" evidence="1">
    <location>
        <begin position="41"/>
        <end position="65"/>
    </location>
</feature>